<feature type="domain" description="Radical SAM core" evidence="10">
    <location>
        <begin position="32"/>
        <end position="249"/>
    </location>
</feature>
<dbReference type="NCBIfam" id="TIGR04085">
    <property type="entry name" value="rSAM_more_4Fe4S"/>
    <property type="match status" value="1"/>
</dbReference>
<sequence length="418" mass="46288">MFSVSNILCNHQAGNEKLRYGHRKADRAPGDNAPRPVVVWAVTRACNLKCVHCYANADASAAPNELTYREGCELLDQLKEFGAPAVLFSGGEPLVRDDTLDLMAYARQLGLPCTLSTNGLLIDSITAARLAELGVKYVGISLDGIGKTHDKLRGQRGAFEKTLNAIRRCQRHGLKVGVRFTVHRFNLDHLDQIFELCVRENIGRLCVYHLAYAGRGGKMQLADLTKDQTRHAVDRIFELTQQFHDRGTPLEVLTVGNHADAAYAVMALEQTDPARAAAIAKRLSATGGNRSGANICSVSPEGDVHYDQFSWHYPVGNVREQTFREIWGEQPTDVRLNQLRTRPEGLPQRCSDCRFLKLCNGNLRTRAEAATGDWMGVDPSCYLDEYEIAHREVHCGELLTASRSGPSIGARFQADWDG</sequence>
<comment type="similarity">
    <text evidence="7">Belongs to the radical SAM superfamily.</text>
</comment>
<keyword evidence="2" id="KW-0004">4Fe-4S</keyword>
<dbReference type="PROSITE" id="PS51918">
    <property type="entry name" value="RADICAL_SAM"/>
    <property type="match status" value="1"/>
</dbReference>
<name>A0A7X0H364_9BACT</name>
<dbReference type="SUPFAM" id="SSF102114">
    <property type="entry name" value="Radical SAM enzymes"/>
    <property type="match status" value="1"/>
</dbReference>
<evidence type="ECO:0000256" key="8">
    <source>
        <dbReference type="ARBA" id="ARBA00056787"/>
    </source>
</evidence>
<proteinExistence type="inferred from homology"/>
<dbReference type="InterPro" id="IPR017200">
    <property type="entry name" value="PqqE-like"/>
</dbReference>
<dbReference type="InterPro" id="IPR058240">
    <property type="entry name" value="rSAM_sf"/>
</dbReference>
<dbReference type="GO" id="GO:0051539">
    <property type="term" value="F:4 iron, 4 sulfur cluster binding"/>
    <property type="evidence" value="ECO:0007669"/>
    <property type="project" value="UniProtKB-KW"/>
</dbReference>
<dbReference type="InterPro" id="IPR023885">
    <property type="entry name" value="4Fe4S-binding_SPASM_dom"/>
</dbReference>
<dbReference type="Gene3D" id="3.20.20.70">
    <property type="entry name" value="Aldolase class I"/>
    <property type="match status" value="1"/>
</dbReference>
<dbReference type="CDD" id="cd01335">
    <property type="entry name" value="Radical_SAM"/>
    <property type="match status" value="1"/>
</dbReference>
<dbReference type="GO" id="GO:0046872">
    <property type="term" value="F:metal ion binding"/>
    <property type="evidence" value="ECO:0007669"/>
    <property type="project" value="UniProtKB-KW"/>
</dbReference>
<evidence type="ECO:0000256" key="4">
    <source>
        <dbReference type="ARBA" id="ARBA00022723"/>
    </source>
</evidence>
<dbReference type="PIRSF" id="PIRSF037420">
    <property type="entry name" value="PQQ_syn_pqqE"/>
    <property type="match status" value="1"/>
</dbReference>
<evidence type="ECO:0000256" key="1">
    <source>
        <dbReference type="ARBA" id="ARBA00001966"/>
    </source>
</evidence>
<dbReference type="InterPro" id="IPR050377">
    <property type="entry name" value="Radical_SAM_PqqE_MftC-like"/>
</dbReference>
<keyword evidence="12" id="KW-1185">Reference proteome</keyword>
<dbReference type="CDD" id="cd21123">
    <property type="entry name" value="SPASM_MftC-like"/>
    <property type="match status" value="1"/>
</dbReference>
<keyword evidence="5" id="KW-0408">Iron</keyword>
<dbReference type="Pfam" id="PF04055">
    <property type="entry name" value="Radical_SAM"/>
    <property type="match status" value="1"/>
</dbReference>
<comment type="function">
    <text evidence="8">Involved in heme d1 biosynthesis. Radical SAM enzyme that catalyzes the removal of two propionate side chains from the intermediate 12,18-didecarboxysiroheme (DDSH) and may introduce the keto functions on rings A and B, yielding the heme d1 precursor dihydro-heme d1.</text>
</comment>
<dbReference type="SMART" id="SM00729">
    <property type="entry name" value="Elp3"/>
    <property type="match status" value="1"/>
</dbReference>
<comment type="cofactor">
    <cofactor evidence="1">
        <name>[4Fe-4S] cluster</name>
        <dbReference type="ChEBI" id="CHEBI:49883"/>
    </cofactor>
</comment>
<dbReference type="SFLD" id="SFLDG01067">
    <property type="entry name" value="SPASM/twitch_domain_containing"/>
    <property type="match status" value="1"/>
</dbReference>
<reference evidence="11 12" key="1">
    <citation type="submission" date="2020-08" db="EMBL/GenBank/DDBJ databases">
        <title>Genomic Encyclopedia of Type Strains, Phase IV (KMG-IV): sequencing the most valuable type-strain genomes for metagenomic binning, comparative biology and taxonomic classification.</title>
        <authorList>
            <person name="Goeker M."/>
        </authorList>
    </citation>
    <scope>NUCLEOTIDE SEQUENCE [LARGE SCALE GENOMIC DNA]</scope>
    <source>
        <strain evidence="11 12">DSM 103725</strain>
    </source>
</reference>
<dbReference type="RefSeq" id="WP_184675394.1">
    <property type="nucleotide sequence ID" value="NZ_JACHGY010000001.1"/>
</dbReference>
<dbReference type="SFLD" id="SFLDS00029">
    <property type="entry name" value="Radical_SAM"/>
    <property type="match status" value="1"/>
</dbReference>
<dbReference type="EMBL" id="JACHGY010000001">
    <property type="protein sequence ID" value="MBB6428344.1"/>
    <property type="molecule type" value="Genomic_DNA"/>
</dbReference>
<evidence type="ECO:0000256" key="6">
    <source>
        <dbReference type="ARBA" id="ARBA00023014"/>
    </source>
</evidence>
<evidence type="ECO:0000256" key="7">
    <source>
        <dbReference type="ARBA" id="ARBA00023462"/>
    </source>
</evidence>
<protein>
    <recommendedName>
        <fullName evidence="9">Pre-heme d1 synthase</fullName>
    </recommendedName>
</protein>
<dbReference type="InterPro" id="IPR007197">
    <property type="entry name" value="rSAM"/>
</dbReference>
<dbReference type="InterPro" id="IPR013785">
    <property type="entry name" value="Aldolase_TIM"/>
</dbReference>
<dbReference type="InterPro" id="IPR006638">
    <property type="entry name" value="Elp3/MiaA/NifB-like_rSAM"/>
</dbReference>
<dbReference type="GO" id="GO:0006783">
    <property type="term" value="P:heme biosynthetic process"/>
    <property type="evidence" value="ECO:0007669"/>
    <property type="project" value="TreeGrafter"/>
</dbReference>
<keyword evidence="4" id="KW-0479">Metal-binding</keyword>
<dbReference type="GO" id="GO:0003824">
    <property type="term" value="F:catalytic activity"/>
    <property type="evidence" value="ECO:0007669"/>
    <property type="project" value="InterPro"/>
</dbReference>
<dbReference type="AlphaFoldDB" id="A0A7X0H364"/>
<evidence type="ECO:0000313" key="12">
    <source>
        <dbReference type="Proteomes" id="UP000541810"/>
    </source>
</evidence>
<dbReference type="Pfam" id="PF13186">
    <property type="entry name" value="SPASM"/>
    <property type="match status" value="1"/>
</dbReference>
<keyword evidence="3" id="KW-0949">S-adenosyl-L-methionine</keyword>
<evidence type="ECO:0000256" key="9">
    <source>
        <dbReference type="ARBA" id="ARBA00073867"/>
    </source>
</evidence>
<evidence type="ECO:0000259" key="10">
    <source>
        <dbReference type="PROSITE" id="PS51918"/>
    </source>
</evidence>
<dbReference type="PANTHER" id="PTHR11228">
    <property type="entry name" value="RADICAL SAM DOMAIN PROTEIN"/>
    <property type="match status" value="1"/>
</dbReference>
<dbReference type="FunFam" id="3.20.20.70:FF:000188">
    <property type="entry name" value="Mycofactocin radical SAM maturase MftC"/>
    <property type="match status" value="1"/>
</dbReference>
<evidence type="ECO:0000256" key="3">
    <source>
        <dbReference type="ARBA" id="ARBA00022691"/>
    </source>
</evidence>
<comment type="caution">
    <text evidence="11">The sequence shown here is derived from an EMBL/GenBank/DDBJ whole genome shotgun (WGS) entry which is preliminary data.</text>
</comment>
<evidence type="ECO:0000313" key="11">
    <source>
        <dbReference type="EMBL" id="MBB6428344.1"/>
    </source>
</evidence>
<accession>A0A7X0H364</accession>
<organism evidence="11 12">
    <name type="scientific">Algisphaera agarilytica</name>
    <dbReference type="NCBI Taxonomy" id="1385975"/>
    <lineage>
        <taxon>Bacteria</taxon>
        <taxon>Pseudomonadati</taxon>
        <taxon>Planctomycetota</taxon>
        <taxon>Phycisphaerae</taxon>
        <taxon>Phycisphaerales</taxon>
        <taxon>Phycisphaeraceae</taxon>
        <taxon>Algisphaera</taxon>
    </lineage>
</organism>
<gene>
    <name evidence="11" type="ORF">HNQ40_000150</name>
</gene>
<dbReference type="SFLD" id="SFLDG01386">
    <property type="entry name" value="main_SPASM_domain-containing"/>
    <property type="match status" value="1"/>
</dbReference>
<keyword evidence="6" id="KW-0411">Iron-sulfur</keyword>
<dbReference type="PANTHER" id="PTHR11228:SF7">
    <property type="entry name" value="PQQA PEPTIDE CYCLASE"/>
    <property type="match status" value="1"/>
</dbReference>
<dbReference type="Proteomes" id="UP000541810">
    <property type="component" value="Unassembled WGS sequence"/>
</dbReference>
<evidence type="ECO:0000256" key="2">
    <source>
        <dbReference type="ARBA" id="ARBA00022485"/>
    </source>
</evidence>
<evidence type="ECO:0000256" key="5">
    <source>
        <dbReference type="ARBA" id="ARBA00023004"/>
    </source>
</evidence>